<dbReference type="GO" id="GO:0005829">
    <property type="term" value="C:cytosol"/>
    <property type="evidence" value="ECO:0007669"/>
    <property type="project" value="GOC"/>
</dbReference>
<evidence type="ECO:0000259" key="8">
    <source>
        <dbReference type="Pfam" id="PF04100"/>
    </source>
</evidence>
<name>E0VL14_PEDHC</name>
<gene>
    <name evidence="11" type="primary">8239018</name>
    <name evidence="10" type="ORF">Phum_PHUM278200</name>
</gene>
<comment type="similarity">
    <text evidence="3">Belongs to the VPS53 family.</text>
</comment>
<evidence type="ECO:0000313" key="11">
    <source>
        <dbReference type="EnsemblMetazoa" id="PHUM278200-PA"/>
    </source>
</evidence>
<reference evidence="11" key="3">
    <citation type="submission" date="2021-02" db="UniProtKB">
        <authorList>
            <consortium name="EnsemblMetazoa"/>
        </authorList>
    </citation>
    <scope>IDENTIFICATION</scope>
    <source>
        <strain evidence="11">USDA</strain>
    </source>
</reference>
<keyword evidence="7" id="KW-0472">Membrane</keyword>
<dbReference type="Proteomes" id="UP000009046">
    <property type="component" value="Unassembled WGS sequence"/>
</dbReference>
<dbReference type="EnsemblMetazoa" id="PHUM278200-RA">
    <property type="protein sequence ID" value="PHUM278200-PA"/>
    <property type="gene ID" value="PHUM278200"/>
</dbReference>
<keyword evidence="12" id="KW-1185">Reference proteome</keyword>
<evidence type="ECO:0000256" key="1">
    <source>
        <dbReference type="ARBA" id="ARBA00004150"/>
    </source>
</evidence>
<evidence type="ECO:0000256" key="3">
    <source>
        <dbReference type="ARBA" id="ARBA00008628"/>
    </source>
</evidence>
<feature type="domain" description="Vps53 N-terminal" evidence="8">
    <location>
        <begin position="40"/>
        <end position="444"/>
    </location>
</feature>
<proteinExistence type="inferred from homology"/>
<dbReference type="GO" id="GO:0000938">
    <property type="term" value="C:GARP complex"/>
    <property type="evidence" value="ECO:0007669"/>
    <property type="project" value="InterPro"/>
</dbReference>
<dbReference type="InterPro" id="IPR007234">
    <property type="entry name" value="Vps53_N"/>
</dbReference>
<dbReference type="Pfam" id="PF04100">
    <property type="entry name" value="Vps53_N"/>
    <property type="match status" value="1"/>
</dbReference>
<dbReference type="GeneID" id="8239018"/>
<dbReference type="PANTHER" id="PTHR12820">
    <property type="entry name" value="VACUOLAR SORTING PROTEIN 53"/>
    <property type="match status" value="1"/>
</dbReference>
<dbReference type="InterPro" id="IPR031745">
    <property type="entry name" value="Vps53_C"/>
</dbReference>
<keyword evidence="5" id="KW-0967">Endosome</keyword>
<dbReference type="CTD" id="8239018"/>
<sequence length="810" mass="91997">MSFSEEDTIDLEDLEFIKFSPEVQNAIDQVLPSDDPLDQPDFNAVDYINSIFPTEQSLSNIDDVINSFETKIHSINEEMRTVIRGQTSLSKDGCASLEHAKVVIHQLLAHAGKIKSQAEESENTVHEITRDIKQLDAAKKNLTLAITTLNHLHMLVSGVETLKALTKNRHYGEIILPLLGVSEVMEHFNNYMDIPQVSQLSKEVHDIRVTLAQQINSDFHSAFSDSNTKHSVPIAKLTEASKVVSVLDPEVKNDLLKWFINLQLTEYIHLFQESEDCAWLDKIDKRYAWIKHHLLSFEEKFGRMFPPDWEVSERITVEFCKITRNDLSKLMNKHIAELDVKLLLYAIQRTDNFENLLARRFSGVTLQAENGKVVQLSLQAKTTNVYDNNTEKSSESDDASSVKTPVANHPFHGIIGQCFESHLNIYVQSLDRNLSDLMERFVADTGKHFSTKELSDTEATVLPSCADLFVFYKKCLVQCSQLSTSVTMLQLSYTFQKYLREYALKILQNNLPNDIAAGFIQSILKEGEVSRLEKDQQRRICVILTTAEYCLETVQQLEDKLKEKIDKELAIKINMSHELDIFHGVISSCIQLLVQDLESACDTSLVAMTKMNWQGIESVGDQSSYVSAISMNLKLTVPFIRDQLASSRKYFTQFCVKFASVFIPKFISSLYKCRAISTVGAEQLLLDTHSLKTVLLDMPNIGSQVQRKAPPSYTKNVIKSMRKAEMILKVVMSPIKPEGAFVDQVARLLPESDQAEFQKLLEMKGVKRNEQYGLLELRKEKLPGIVGNNFSNSDHEASRIQKLEKLINRK</sequence>
<dbReference type="STRING" id="121224.E0VL14"/>
<dbReference type="OrthoDB" id="10261632at2759"/>
<dbReference type="AlphaFoldDB" id="E0VL14"/>
<dbReference type="HOGENOM" id="CLU_007339_0_0_1"/>
<dbReference type="RefSeq" id="XP_002426808.1">
    <property type="nucleotide sequence ID" value="XM_002426763.1"/>
</dbReference>
<accession>E0VL14</accession>
<evidence type="ECO:0000256" key="4">
    <source>
        <dbReference type="ARBA" id="ARBA00014103"/>
    </source>
</evidence>
<evidence type="ECO:0000256" key="6">
    <source>
        <dbReference type="ARBA" id="ARBA00023034"/>
    </source>
</evidence>
<reference evidence="10" key="2">
    <citation type="submission" date="2007-04" db="EMBL/GenBank/DDBJ databases">
        <title>The genome of the human body louse.</title>
        <authorList>
            <consortium name="The Human Body Louse Genome Consortium"/>
            <person name="Kirkness E."/>
            <person name="Walenz B."/>
            <person name="Hass B."/>
            <person name="Bruggner R."/>
            <person name="Strausberg R."/>
        </authorList>
    </citation>
    <scope>NUCLEOTIDE SEQUENCE</scope>
    <source>
        <strain evidence="10">USDA</strain>
    </source>
</reference>
<feature type="domain" description="Vps53 C-terminal" evidence="9">
    <location>
        <begin position="682"/>
        <end position="766"/>
    </location>
</feature>
<dbReference type="Pfam" id="PF16854">
    <property type="entry name" value="VPS53_C"/>
    <property type="match status" value="1"/>
</dbReference>
<organism>
    <name type="scientific">Pediculus humanus subsp. corporis</name>
    <name type="common">Body louse</name>
    <dbReference type="NCBI Taxonomy" id="121224"/>
    <lineage>
        <taxon>Eukaryota</taxon>
        <taxon>Metazoa</taxon>
        <taxon>Ecdysozoa</taxon>
        <taxon>Arthropoda</taxon>
        <taxon>Hexapoda</taxon>
        <taxon>Insecta</taxon>
        <taxon>Pterygota</taxon>
        <taxon>Neoptera</taxon>
        <taxon>Paraneoptera</taxon>
        <taxon>Psocodea</taxon>
        <taxon>Troctomorpha</taxon>
        <taxon>Phthiraptera</taxon>
        <taxon>Anoplura</taxon>
        <taxon>Pediculidae</taxon>
        <taxon>Pediculus</taxon>
    </lineage>
</organism>
<dbReference type="InParanoid" id="E0VL14"/>
<dbReference type="GO" id="GO:0042147">
    <property type="term" value="P:retrograde transport, endosome to Golgi"/>
    <property type="evidence" value="ECO:0007669"/>
    <property type="project" value="InterPro"/>
</dbReference>
<evidence type="ECO:0000256" key="5">
    <source>
        <dbReference type="ARBA" id="ARBA00022753"/>
    </source>
</evidence>
<dbReference type="InterPro" id="IPR038260">
    <property type="entry name" value="Vps53_C_sf"/>
</dbReference>
<dbReference type="FunCoup" id="E0VL14">
    <property type="interactions" value="1806"/>
</dbReference>
<dbReference type="EMBL" id="DS235263">
    <property type="protein sequence ID" value="EEB14070.1"/>
    <property type="molecule type" value="Genomic_DNA"/>
</dbReference>
<dbReference type="Gene3D" id="1.10.357.110">
    <property type="entry name" value="Vacuolar protein sorting-associated protein 53, C-terminus"/>
    <property type="match status" value="1"/>
</dbReference>
<evidence type="ECO:0000259" key="9">
    <source>
        <dbReference type="Pfam" id="PF16854"/>
    </source>
</evidence>
<dbReference type="InterPro" id="IPR039766">
    <property type="entry name" value="Vps53"/>
</dbReference>
<dbReference type="OMA" id="YKFAEAK"/>
<evidence type="ECO:0000256" key="2">
    <source>
        <dbReference type="ARBA" id="ARBA00004481"/>
    </source>
</evidence>
<comment type="subcellular location">
    <subcellularLocation>
        <location evidence="2">Endosome membrane</location>
        <topology evidence="2">Peripheral membrane protein</topology>
    </subcellularLocation>
    <subcellularLocation>
        <location evidence="1">Golgi apparatus</location>
        <location evidence="1">trans-Golgi network membrane</location>
        <topology evidence="1">Peripheral membrane protein</topology>
    </subcellularLocation>
</comment>
<dbReference type="VEuPathDB" id="VectorBase:PHUM278200"/>
<evidence type="ECO:0000313" key="12">
    <source>
        <dbReference type="Proteomes" id="UP000009046"/>
    </source>
</evidence>
<dbReference type="EMBL" id="AAZO01003229">
    <property type="status" value="NOT_ANNOTATED_CDS"/>
    <property type="molecule type" value="Genomic_DNA"/>
</dbReference>
<keyword evidence="6" id="KW-0333">Golgi apparatus</keyword>
<evidence type="ECO:0000313" key="10">
    <source>
        <dbReference type="EMBL" id="EEB14070.1"/>
    </source>
</evidence>
<dbReference type="GO" id="GO:0010008">
    <property type="term" value="C:endosome membrane"/>
    <property type="evidence" value="ECO:0007669"/>
    <property type="project" value="UniProtKB-SubCell"/>
</dbReference>
<dbReference type="eggNOG" id="KOG2180">
    <property type="taxonomic scope" value="Eukaryota"/>
</dbReference>
<dbReference type="PANTHER" id="PTHR12820:SF0">
    <property type="entry name" value="VACUOLAR PROTEIN SORTING-ASSOCIATED PROTEIN 53 HOMOLOG"/>
    <property type="match status" value="1"/>
</dbReference>
<protein>
    <recommendedName>
        <fullName evidence="4">Vacuolar protein sorting-associated protein 53 homolog</fullName>
    </recommendedName>
</protein>
<evidence type="ECO:0000256" key="7">
    <source>
        <dbReference type="ARBA" id="ARBA00023136"/>
    </source>
</evidence>
<reference evidence="10" key="1">
    <citation type="submission" date="2007-04" db="EMBL/GenBank/DDBJ databases">
        <title>Annotation of Pediculus humanus corporis strain USDA.</title>
        <authorList>
            <person name="Kirkness E."/>
            <person name="Hannick L."/>
            <person name="Hass B."/>
            <person name="Bruggner R."/>
            <person name="Lawson D."/>
            <person name="Bidwell S."/>
            <person name="Joardar V."/>
            <person name="Caler E."/>
            <person name="Walenz B."/>
            <person name="Inman J."/>
            <person name="Schobel S."/>
            <person name="Galinsky K."/>
            <person name="Amedeo P."/>
            <person name="Strausberg R."/>
        </authorList>
    </citation>
    <scope>NUCLEOTIDE SEQUENCE</scope>
    <source>
        <strain evidence="10">USDA</strain>
    </source>
</reference>
<dbReference type="KEGG" id="phu:Phum_PHUM278200"/>